<sequence>MPACATEIPRMLRLDPAAGSAAPAHVAACHLLH</sequence>
<accession>A0A1K0JPZ4</accession>
<dbReference type="AlphaFoldDB" id="A0A1K0JPZ4"/>
<proteinExistence type="predicted"/>
<protein>
    <submittedName>
        <fullName evidence="1">Uncharacterized protein</fullName>
    </submittedName>
</protein>
<evidence type="ECO:0000313" key="1">
    <source>
        <dbReference type="EMBL" id="SCU77126.1"/>
    </source>
</evidence>
<gene>
    <name evidence="1" type="ORF">CNECB9_3680003</name>
</gene>
<organism evidence="1">
    <name type="scientific">Cupriavidus necator</name>
    <name type="common">Alcaligenes eutrophus</name>
    <name type="synonym">Ralstonia eutropha</name>
    <dbReference type="NCBI Taxonomy" id="106590"/>
    <lineage>
        <taxon>Bacteria</taxon>
        <taxon>Pseudomonadati</taxon>
        <taxon>Pseudomonadota</taxon>
        <taxon>Betaproteobacteria</taxon>
        <taxon>Burkholderiales</taxon>
        <taxon>Burkholderiaceae</taxon>
        <taxon>Cupriavidus</taxon>
    </lineage>
</organism>
<reference evidence="1" key="1">
    <citation type="submission" date="2016-09" db="EMBL/GenBank/DDBJ databases">
        <authorList>
            <person name="Capua I."/>
            <person name="De Benedictis P."/>
            <person name="Joannis T."/>
            <person name="Lombin L.H."/>
            <person name="Cattoli G."/>
        </authorList>
    </citation>
    <scope>NUCLEOTIDE SEQUENCE</scope>
    <source>
        <strain evidence="1">B9</strain>
    </source>
</reference>
<name>A0A1K0JPZ4_CUPNE</name>
<dbReference type="EMBL" id="FMSH01000299">
    <property type="protein sequence ID" value="SCU77126.1"/>
    <property type="molecule type" value="Genomic_DNA"/>
</dbReference>